<dbReference type="Pfam" id="PF03061">
    <property type="entry name" value="4HBT"/>
    <property type="match status" value="1"/>
</dbReference>
<evidence type="ECO:0000259" key="4">
    <source>
        <dbReference type="Pfam" id="PF03061"/>
    </source>
</evidence>
<evidence type="ECO:0000313" key="6">
    <source>
        <dbReference type="Proteomes" id="UP000573499"/>
    </source>
</evidence>
<feature type="region of interest" description="Disordered" evidence="3">
    <location>
        <begin position="161"/>
        <end position="187"/>
    </location>
</feature>
<feature type="compositionally biased region" description="Basic and acidic residues" evidence="3">
    <location>
        <begin position="1"/>
        <end position="20"/>
    </location>
</feature>
<feature type="region of interest" description="Disordered" evidence="3">
    <location>
        <begin position="1"/>
        <end position="25"/>
    </location>
</feature>
<feature type="compositionally biased region" description="Low complexity" evidence="3">
    <location>
        <begin position="178"/>
        <end position="187"/>
    </location>
</feature>
<dbReference type="NCBIfam" id="TIGR02286">
    <property type="entry name" value="PaaD"/>
    <property type="match status" value="1"/>
</dbReference>
<keyword evidence="2" id="KW-0378">Hydrolase</keyword>
<dbReference type="Proteomes" id="UP000573499">
    <property type="component" value="Unassembled WGS sequence"/>
</dbReference>
<dbReference type="NCBIfam" id="TIGR00369">
    <property type="entry name" value="unchar_dom_1"/>
    <property type="match status" value="1"/>
</dbReference>
<dbReference type="InterPro" id="IPR029069">
    <property type="entry name" value="HotDog_dom_sf"/>
</dbReference>
<evidence type="ECO:0000256" key="2">
    <source>
        <dbReference type="ARBA" id="ARBA00022801"/>
    </source>
</evidence>
<dbReference type="SUPFAM" id="SSF54637">
    <property type="entry name" value="Thioesterase/thiol ester dehydrase-isomerase"/>
    <property type="match status" value="1"/>
</dbReference>
<dbReference type="InterPro" id="IPR052723">
    <property type="entry name" value="Acyl-CoA_thioesterase_PaaI"/>
</dbReference>
<dbReference type="FunFam" id="3.10.129.10:FF:000022">
    <property type="entry name" value="Phenylacetic acid degradation protein"/>
    <property type="match status" value="1"/>
</dbReference>
<dbReference type="InterPro" id="IPR006683">
    <property type="entry name" value="Thioestr_dom"/>
</dbReference>
<sequence>MHNPALKEVRPEAHKDAHKDAHAHRPALTPEQAQALADAAGAAMYARDRASQGLGMTLDSIRPGYARMSMPVREDMLNGHQTCHGGFIFALADSAFAFACNSHNQNTVGAGCTIEYLAPGRLGDVLTAEAVEQALAGKSGVYDIRVSDQGGRVLALMRGKSHRVSGEVTPPPSPPLLQPQQPAAPQG</sequence>
<dbReference type="PANTHER" id="PTHR42856">
    <property type="entry name" value="ACYL-COENZYME A THIOESTERASE PAAI"/>
    <property type="match status" value="1"/>
</dbReference>
<dbReference type="AlphaFoldDB" id="A0A7W2FAS1"/>
<dbReference type="PANTHER" id="PTHR42856:SF1">
    <property type="entry name" value="ACYL-COENZYME A THIOESTERASE PAAI"/>
    <property type="match status" value="1"/>
</dbReference>
<dbReference type="Gene3D" id="3.10.129.10">
    <property type="entry name" value="Hotdog Thioesterase"/>
    <property type="match status" value="1"/>
</dbReference>
<comment type="caution">
    <text evidence="5">The sequence shown here is derived from an EMBL/GenBank/DDBJ whole genome shotgun (WGS) entry which is preliminary data.</text>
</comment>
<name>A0A7W2FAS1_9BURK</name>
<evidence type="ECO:0000256" key="3">
    <source>
        <dbReference type="SAM" id="MobiDB-lite"/>
    </source>
</evidence>
<gene>
    <name evidence="5" type="primary">paaI</name>
    <name evidence="5" type="ORF">H3H39_14205</name>
</gene>
<evidence type="ECO:0000256" key="1">
    <source>
        <dbReference type="ARBA" id="ARBA00008324"/>
    </source>
</evidence>
<organism evidence="5 6">
    <name type="scientific">Rugamonas apoptosis</name>
    <dbReference type="NCBI Taxonomy" id="2758570"/>
    <lineage>
        <taxon>Bacteria</taxon>
        <taxon>Pseudomonadati</taxon>
        <taxon>Pseudomonadota</taxon>
        <taxon>Betaproteobacteria</taxon>
        <taxon>Burkholderiales</taxon>
        <taxon>Oxalobacteraceae</taxon>
        <taxon>Telluria group</taxon>
        <taxon>Rugamonas</taxon>
    </lineage>
</organism>
<dbReference type="CDD" id="cd03443">
    <property type="entry name" value="PaaI_thioesterase"/>
    <property type="match status" value="1"/>
</dbReference>
<protein>
    <submittedName>
        <fullName evidence="5">Hydroxyphenylacetyl-CoA thioesterase PaaI</fullName>
    </submittedName>
</protein>
<evidence type="ECO:0000313" key="5">
    <source>
        <dbReference type="EMBL" id="MBA5688197.1"/>
    </source>
</evidence>
<reference evidence="5 6" key="1">
    <citation type="submission" date="2020-07" db="EMBL/GenBank/DDBJ databases">
        <title>Novel species isolated from subtropical streams in China.</title>
        <authorList>
            <person name="Lu H."/>
        </authorList>
    </citation>
    <scope>NUCLEOTIDE SEQUENCE [LARGE SCALE GENOMIC DNA]</scope>
    <source>
        <strain evidence="5 6">LX47W</strain>
    </source>
</reference>
<feature type="domain" description="Thioesterase" evidence="4">
    <location>
        <begin position="80"/>
        <end position="154"/>
    </location>
</feature>
<dbReference type="InterPro" id="IPR003736">
    <property type="entry name" value="PAAI_dom"/>
</dbReference>
<proteinExistence type="inferred from homology"/>
<dbReference type="EMBL" id="JACEZU010000006">
    <property type="protein sequence ID" value="MBA5688197.1"/>
    <property type="molecule type" value="Genomic_DNA"/>
</dbReference>
<dbReference type="GO" id="GO:0016289">
    <property type="term" value="F:acyl-CoA hydrolase activity"/>
    <property type="evidence" value="ECO:0007669"/>
    <property type="project" value="UniProtKB-ARBA"/>
</dbReference>
<accession>A0A7W2FAS1</accession>
<dbReference type="InterPro" id="IPR011973">
    <property type="entry name" value="PaaD"/>
</dbReference>
<comment type="similarity">
    <text evidence="1">Belongs to the thioesterase PaaI family.</text>
</comment>
<keyword evidence="6" id="KW-1185">Reference proteome</keyword>